<evidence type="ECO:0000313" key="10">
    <source>
        <dbReference type="Proteomes" id="UP001320420"/>
    </source>
</evidence>
<feature type="active site" description="Proton acceptor" evidence="4">
    <location>
        <position position="74"/>
    </location>
</feature>
<gene>
    <name evidence="9" type="ORF">SLS62_006322</name>
</gene>
<dbReference type="InterPro" id="IPR006710">
    <property type="entry name" value="Glyco_hydro_43"/>
</dbReference>
<evidence type="ECO:0000256" key="4">
    <source>
        <dbReference type="PIRSR" id="PIRSR606710-1"/>
    </source>
</evidence>
<dbReference type="CDD" id="cd08999">
    <property type="entry name" value="GH43_ABN-like"/>
    <property type="match status" value="1"/>
</dbReference>
<evidence type="ECO:0000256" key="7">
    <source>
        <dbReference type="SAM" id="MobiDB-lite"/>
    </source>
</evidence>
<keyword evidence="2 6" id="KW-0378">Hydrolase</keyword>
<dbReference type="InterPro" id="IPR023296">
    <property type="entry name" value="Glyco_hydro_beta-prop_sf"/>
</dbReference>
<dbReference type="SUPFAM" id="SSF75005">
    <property type="entry name" value="Arabinanase/levansucrase/invertase"/>
    <property type="match status" value="1"/>
</dbReference>
<keyword evidence="8" id="KW-0732">Signal</keyword>
<evidence type="ECO:0000256" key="2">
    <source>
        <dbReference type="ARBA" id="ARBA00022801"/>
    </source>
</evidence>
<keyword evidence="3 6" id="KW-0326">Glycosidase</keyword>
<dbReference type="Gene3D" id="2.115.10.20">
    <property type="entry name" value="Glycosyl hydrolase domain, family 43"/>
    <property type="match status" value="1"/>
</dbReference>
<feature type="active site" description="Proton donor" evidence="4">
    <location>
        <position position="278"/>
    </location>
</feature>
<accession>A0AAN9URI3</accession>
<feature type="chain" id="PRO_5042820429" evidence="8">
    <location>
        <begin position="25"/>
        <end position="378"/>
    </location>
</feature>
<evidence type="ECO:0000256" key="8">
    <source>
        <dbReference type="SAM" id="SignalP"/>
    </source>
</evidence>
<evidence type="ECO:0000313" key="9">
    <source>
        <dbReference type="EMBL" id="KAK7751662.1"/>
    </source>
</evidence>
<evidence type="ECO:0000256" key="6">
    <source>
        <dbReference type="RuleBase" id="RU361187"/>
    </source>
</evidence>
<dbReference type="InterPro" id="IPR051795">
    <property type="entry name" value="Glycosyl_Hydrlase_43"/>
</dbReference>
<evidence type="ECO:0000256" key="5">
    <source>
        <dbReference type="PIRSR" id="PIRSR606710-2"/>
    </source>
</evidence>
<comment type="caution">
    <text evidence="9">The sequence shown here is derived from an EMBL/GenBank/DDBJ whole genome shotgun (WGS) entry which is preliminary data.</text>
</comment>
<dbReference type="EMBL" id="JAKJXP020000046">
    <property type="protein sequence ID" value="KAK7751662.1"/>
    <property type="molecule type" value="Genomic_DNA"/>
</dbReference>
<feature type="site" description="Important for catalytic activity, responsible for pKa modulation of the active site Glu and correct orientation of both the proton donor and substrate" evidence="5">
    <location>
        <position position="206"/>
    </location>
</feature>
<feature type="region of interest" description="Disordered" evidence="7">
    <location>
        <begin position="36"/>
        <end position="59"/>
    </location>
</feature>
<dbReference type="Proteomes" id="UP001320420">
    <property type="component" value="Unassembled WGS sequence"/>
</dbReference>
<dbReference type="PANTHER" id="PTHR42812">
    <property type="entry name" value="BETA-XYLOSIDASE"/>
    <property type="match status" value="1"/>
</dbReference>
<dbReference type="Pfam" id="PF04616">
    <property type="entry name" value="Glyco_hydro_43"/>
    <property type="match status" value="1"/>
</dbReference>
<protein>
    <submittedName>
        <fullName evidence="9">Uncharacterized protein</fullName>
    </submittedName>
</protein>
<reference evidence="9 10" key="1">
    <citation type="submission" date="2024-02" db="EMBL/GenBank/DDBJ databases">
        <title>De novo assembly and annotation of 12 fungi associated with fruit tree decline syndrome in Ontario, Canada.</title>
        <authorList>
            <person name="Sulman M."/>
            <person name="Ellouze W."/>
            <person name="Ilyukhin E."/>
        </authorList>
    </citation>
    <scope>NUCLEOTIDE SEQUENCE [LARGE SCALE GENOMIC DNA]</scope>
    <source>
        <strain evidence="9 10">M11/M66-122</strain>
    </source>
</reference>
<dbReference type="AlphaFoldDB" id="A0AAN9URI3"/>
<proteinExistence type="inferred from homology"/>
<keyword evidence="10" id="KW-1185">Reference proteome</keyword>
<feature type="signal peptide" evidence="8">
    <location>
        <begin position="1"/>
        <end position="24"/>
    </location>
</feature>
<name>A0AAN9URI3_9PEZI</name>
<evidence type="ECO:0000256" key="1">
    <source>
        <dbReference type="ARBA" id="ARBA00009865"/>
    </source>
</evidence>
<dbReference type="GO" id="GO:0005975">
    <property type="term" value="P:carbohydrate metabolic process"/>
    <property type="evidence" value="ECO:0007669"/>
    <property type="project" value="InterPro"/>
</dbReference>
<sequence>MAHSVSTILSTLLLTLLGYHIVSGIPIAPAADAAAAHHHNVHQAQRNHYPSTPATVRGRKTDPAEPVMNANFADPSVFRDIDGTWYAFATESNGKMVQVAQAPAVLGPWHLLEEVPSPLPRGPSWSTGVFTWAPAVDRLDDGSYVMYYSAQLGGDNSHFHAIGAATAEHVLGPYKPVETPFGTTANVTAGGAIDASAFRDGYGLTDPAGRGGSGKHYVVYKVDGNSLGGGGPCGNAESPGFRTPIMLQEVSGKDGVTTIGDPVAIFDREESEDGPLVEAPSLLRTRDGRYILFYSSGCFNDASYRTSYAISNHLYGPYVRTQKPMMKSKDKLGLSAPGGAAAAPDGSALVFHADCPEGRCMHVSPIDIDDDGAVTLDE</sequence>
<organism evidence="9 10">
    <name type="scientific">Diatrype stigma</name>
    <dbReference type="NCBI Taxonomy" id="117547"/>
    <lineage>
        <taxon>Eukaryota</taxon>
        <taxon>Fungi</taxon>
        <taxon>Dikarya</taxon>
        <taxon>Ascomycota</taxon>
        <taxon>Pezizomycotina</taxon>
        <taxon>Sordariomycetes</taxon>
        <taxon>Xylariomycetidae</taxon>
        <taxon>Xylariales</taxon>
        <taxon>Diatrypaceae</taxon>
        <taxon>Diatrype</taxon>
    </lineage>
</organism>
<comment type="similarity">
    <text evidence="1 6">Belongs to the glycosyl hydrolase 43 family.</text>
</comment>
<evidence type="ECO:0000256" key="3">
    <source>
        <dbReference type="ARBA" id="ARBA00023295"/>
    </source>
</evidence>
<dbReference type="GO" id="GO:0004553">
    <property type="term" value="F:hydrolase activity, hydrolyzing O-glycosyl compounds"/>
    <property type="evidence" value="ECO:0007669"/>
    <property type="project" value="InterPro"/>
</dbReference>
<dbReference type="PANTHER" id="PTHR42812:SF5">
    <property type="entry name" value="ENDO-ARABINASE"/>
    <property type="match status" value="1"/>
</dbReference>